<evidence type="ECO:0000256" key="2">
    <source>
        <dbReference type="SAM" id="Phobius"/>
    </source>
</evidence>
<feature type="transmembrane region" description="Helical" evidence="2">
    <location>
        <begin position="28"/>
        <end position="51"/>
    </location>
</feature>
<name>A0A0L8HJW8_OCTBM</name>
<feature type="region of interest" description="Disordered" evidence="1">
    <location>
        <begin position="1"/>
        <end position="20"/>
    </location>
</feature>
<evidence type="ECO:0000256" key="1">
    <source>
        <dbReference type="SAM" id="MobiDB-lite"/>
    </source>
</evidence>
<dbReference type="EMBL" id="KQ417957">
    <property type="protein sequence ID" value="KOF89517.1"/>
    <property type="molecule type" value="Genomic_DNA"/>
</dbReference>
<accession>A0A0L8HJW8</accession>
<feature type="compositionally biased region" description="Basic and acidic residues" evidence="1">
    <location>
        <begin position="10"/>
        <end position="20"/>
    </location>
</feature>
<keyword evidence="2" id="KW-0812">Transmembrane</keyword>
<dbReference type="AlphaFoldDB" id="A0A0L8HJW8"/>
<gene>
    <name evidence="3" type="ORF">OCBIM_22012933mg</name>
</gene>
<keyword evidence="2" id="KW-1133">Transmembrane helix</keyword>
<protein>
    <submittedName>
        <fullName evidence="3">Uncharacterized protein</fullName>
    </submittedName>
</protein>
<sequence length="71" mass="8573">MMGKGFSPDLEWRRGEGRERRGGEYSCFGIVLLPSLLLFVWFWFLFFFFFFKYISLFFPKLPDNSFFFLSG</sequence>
<keyword evidence="2" id="KW-0472">Membrane</keyword>
<organism evidence="3">
    <name type="scientific">Octopus bimaculoides</name>
    <name type="common">California two-spotted octopus</name>
    <dbReference type="NCBI Taxonomy" id="37653"/>
    <lineage>
        <taxon>Eukaryota</taxon>
        <taxon>Metazoa</taxon>
        <taxon>Spiralia</taxon>
        <taxon>Lophotrochozoa</taxon>
        <taxon>Mollusca</taxon>
        <taxon>Cephalopoda</taxon>
        <taxon>Coleoidea</taxon>
        <taxon>Octopodiformes</taxon>
        <taxon>Octopoda</taxon>
        <taxon>Incirrata</taxon>
        <taxon>Octopodidae</taxon>
        <taxon>Octopus</taxon>
    </lineage>
</organism>
<proteinExistence type="predicted"/>
<reference evidence="3" key="1">
    <citation type="submission" date="2015-07" db="EMBL/GenBank/DDBJ databases">
        <title>MeaNS - Measles Nucleotide Surveillance Program.</title>
        <authorList>
            <person name="Tran T."/>
            <person name="Druce J."/>
        </authorList>
    </citation>
    <scope>NUCLEOTIDE SEQUENCE</scope>
    <source>
        <strain evidence="3">UCB-OBI-ISO-001</strain>
        <tissue evidence="3">Gonad</tissue>
    </source>
</reference>
<evidence type="ECO:0000313" key="3">
    <source>
        <dbReference type="EMBL" id="KOF89517.1"/>
    </source>
</evidence>